<evidence type="ECO:0000313" key="3">
    <source>
        <dbReference type="EMBL" id="KIK55286.1"/>
    </source>
</evidence>
<dbReference type="OrthoDB" id="7464126at2759"/>
<dbReference type="AlphaFoldDB" id="A0A0D0BKK7"/>
<protein>
    <recommendedName>
        <fullName evidence="2">Nephrocystin 3-like N-terminal domain-containing protein</fullName>
    </recommendedName>
</protein>
<accession>A0A0D0BKK7</accession>
<name>A0A0D0BKK7_9AGAR</name>
<evidence type="ECO:0000259" key="2">
    <source>
        <dbReference type="Pfam" id="PF24883"/>
    </source>
</evidence>
<evidence type="ECO:0000256" key="1">
    <source>
        <dbReference type="ARBA" id="ARBA00022737"/>
    </source>
</evidence>
<organism evidence="3 4">
    <name type="scientific">Collybiopsis luxurians FD-317 M1</name>
    <dbReference type="NCBI Taxonomy" id="944289"/>
    <lineage>
        <taxon>Eukaryota</taxon>
        <taxon>Fungi</taxon>
        <taxon>Dikarya</taxon>
        <taxon>Basidiomycota</taxon>
        <taxon>Agaricomycotina</taxon>
        <taxon>Agaricomycetes</taxon>
        <taxon>Agaricomycetidae</taxon>
        <taxon>Agaricales</taxon>
        <taxon>Marasmiineae</taxon>
        <taxon>Omphalotaceae</taxon>
        <taxon>Collybiopsis</taxon>
        <taxon>Collybiopsis luxurians</taxon>
    </lineage>
</organism>
<gene>
    <name evidence="3" type="ORF">GYMLUDRAFT_248875</name>
</gene>
<keyword evidence="1" id="KW-0677">Repeat</keyword>
<dbReference type="PANTHER" id="PTHR10039">
    <property type="entry name" value="AMELOGENIN"/>
    <property type="match status" value="1"/>
</dbReference>
<dbReference type="InterPro" id="IPR027417">
    <property type="entry name" value="P-loop_NTPase"/>
</dbReference>
<dbReference type="Gene3D" id="3.40.50.300">
    <property type="entry name" value="P-loop containing nucleotide triphosphate hydrolases"/>
    <property type="match status" value="1"/>
</dbReference>
<dbReference type="InterPro" id="IPR056884">
    <property type="entry name" value="NPHP3-like_N"/>
</dbReference>
<dbReference type="Pfam" id="PF24883">
    <property type="entry name" value="NPHP3_N"/>
    <property type="match status" value="1"/>
</dbReference>
<keyword evidence="4" id="KW-1185">Reference proteome</keyword>
<dbReference type="Proteomes" id="UP000053593">
    <property type="component" value="Unassembled WGS sequence"/>
</dbReference>
<reference evidence="3 4" key="1">
    <citation type="submission" date="2014-04" db="EMBL/GenBank/DDBJ databases">
        <title>Evolutionary Origins and Diversification of the Mycorrhizal Mutualists.</title>
        <authorList>
            <consortium name="DOE Joint Genome Institute"/>
            <consortium name="Mycorrhizal Genomics Consortium"/>
            <person name="Kohler A."/>
            <person name="Kuo A."/>
            <person name="Nagy L.G."/>
            <person name="Floudas D."/>
            <person name="Copeland A."/>
            <person name="Barry K.W."/>
            <person name="Cichocki N."/>
            <person name="Veneault-Fourrey C."/>
            <person name="LaButti K."/>
            <person name="Lindquist E.A."/>
            <person name="Lipzen A."/>
            <person name="Lundell T."/>
            <person name="Morin E."/>
            <person name="Murat C."/>
            <person name="Riley R."/>
            <person name="Ohm R."/>
            <person name="Sun H."/>
            <person name="Tunlid A."/>
            <person name="Henrissat B."/>
            <person name="Grigoriev I.V."/>
            <person name="Hibbett D.S."/>
            <person name="Martin F."/>
        </authorList>
    </citation>
    <scope>NUCLEOTIDE SEQUENCE [LARGE SCALE GENOMIC DNA]</scope>
    <source>
        <strain evidence="3 4">FD-317 M1</strain>
    </source>
</reference>
<dbReference type="EMBL" id="KN834808">
    <property type="protein sequence ID" value="KIK55286.1"/>
    <property type="molecule type" value="Genomic_DNA"/>
</dbReference>
<dbReference type="HOGENOM" id="CLU_000288_34_5_1"/>
<proteinExistence type="predicted"/>
<dbReference type="PANTHER" id="PTHR10039:SF16">
    <property type="entry name" value="GPI INOSITOL-DEACYLASE"/>
    <property type="match status" value="1"/>
</dbReference>
<evidence type="ECO:0000313" key="4">
    <source>
        <dbReference type="Proteomes" id="UP000053593"/>
    </source>
</evidence>
<sequence length="270" mass="30138">MTVVNASGSMFQNASNFAIHGGTFIVVSNDEKEKIHKWLNAPDCTINFQAADDKRTKGTGQWILNHPEYIKWKQSPSMLWIQGKAGSGKTILFTTVIRDLKQIAPENIWYHYFDSRDNTDSKSTFRGYILSLLLQVGASRTGIHPSLKRLYDECNRQGLTASSPATQDLGMVLKEVLETTSGGYIVLDAMDECCETAKVLAWMQKNGDALVDEDIAKYLEEEVEECHFGGDLKAEVIDTLKEKAQGQLPAKNTEDLWITQSCAESFEKSA</sequence>
<dbReference type="SUPFAM" id="SSF52540">
    <property type="entry name" value="P-loop containing nucleoside triphosphate hydrolases"/>
    <property type="match status" value="1"/>
</dbReference>
<feature type="domain" description="Nephrocystin 3-like N-terminal" evidence="2">
    <location>
        <begin position="58"/>
        <end position="205"/>
    </location>
</feature>